<dbReference type="EMBL" id="JACEFO010001910">
    <property type="protein sequence ID" value="KAF8694227.1"/>
    <property type="molecule type" value="Genomic_DNA"/>
</dbReference>
<evidence type="ECO:0000313" key="3">
    <source>
        <dbReference type="Proteomes" id="UP000636709"/>
    </source>
</evidence>
<sequence>MMPMKGPTKGGTKKSQGPSTKVGPKKTQDPPLHPYEQQRLSRCMQNSARLQQLGIPTIRTMFEDAAAISRDKKKKHGNREDSGSEYDPVQDDNSEDDCIEDGSEKGSNGKTRKKTNKQTPTTVVKFQTRKRVYAAALPNQGPSSKRTNSVLDASRTPGAIQVPHTIVTPVVEPVGNFEDNPQAVGDVGYNDDNTMVDGPDAITLPAGDNQMINEGQEKDRGLNMGHALERMSRARRGKLTVVINEGNIRPVEWLSFNFLIKGCSLSYLCSISKQAKFDIDTNNPVVRKGCLEMMKSAVRQQRHKLKKKYFDPFPLHLVPKKSPVKSTNDEQWLELVESWKTPAKMEACTKNKDNRGNVKFHQTTGSRSYEVHAENHLRMANADLQSKMDDMSKKMQETEDARRRDQEELKEMKKKQAELEAALQRILTQN</sequence>
<proteinExistence type="predicted"/>
<dbReference type="OrthoDB" id="676843at2759"/>
<gene>
    <name evidence="2" type="ORF">HU200_038359</name>
</gene>
<feature type="region of interest" description="Disordered" evidence="1">
    <location>
        <begin position="388"/>
        <end position="416"/>
    </location>
</feature>
<evidence type="ECO:0000313" key="2">
    <source>
        <dbReference type="EMBL" id="KAF8694227.1"/>
    </source>
</evidence>
<organism evidence="2 3">
    <name type="scientific">Digitaria exilis</name>
    <dbReference type="NCBI Taxonomy" id="1010633"/>
    <lineage>
        <taxon>Eukaryota</taxon>
        <taxon>Viridiplantae</taxon>
        <taxon>Streptophyta</taxon>
        <taxon>Embryophyta</taxon>
        <taxon>Tracheophyta</taxon>
        <taxon>Spermatophyta</taxon>
        <taxon>Magnoliopsida</taxon>
        <taxon>Liliopsida</taxon>
        <taxon>Poales</taxon>
        <taxon>Poaceae</taxon>
        <taxon>PACMAD clade</taxon>
        <taxon>Panicoideae</taxon>
        <taxon>Panicodae</taxon>
        <taxon>Paniceae</taxon>
        <taxon>Anthephorinae</taxon>
        <taxon>Digitaria</taxon>
    </lineage>
</organism>
<comment type="caution">
    <text evidence="2">The sequence shown here is derived from an EMBL/GenBank/DDBJ whole genome shotgun (WGS) entry which is preliminary data.</text>
</comment>
<name>A0A835BA75_9POAL</name>
<keyword evidence="3" id="KW-1185">Reference proteome</keyword>
<dbReference type="PANTHER" id="PTHR33063:SF13">
    <property type="entry name" value="OS02G0583500 PROTEIN"/>
    <property type="match status" value="1"/>
</dbReference>
<feature type="compositionally biased region" description="Acidic residues" evidence="1">
    <location>
        <begin position="88"/>
        <end position="101"/>
    </location>
</feature>
<dbReference type="Proteomes" id="UP000636709">
    <property type="component" value="Unassembled WGS sequence"/>
</dbReference>
<dbReference type="PANTHER" id="PTHR33063">
    <property type="entry name" value="OS02G0583500 PROTEIN"/>
    <property type="match status" value="1"/>
</dbReference>
<protein>
    <submittedName>
        <fullName evidence="2">Uncharacterized protein</fullName>
    </submittedName>
</protein>
<feature type="region of interest" description="Disordered" evidence="1">
    <location>
        <begin position="1"/>
        <end position="48"/>
    </location>
</feature>
<feature type="compositionally biased region" description="Polar residues" evidence="1">
    <location>
        <begin position="38"/>
        <end position="48"/>
    </location>
</feature>
<reference evidence="2" key="1">
    <citation type="submission" date="2020-07" db="EMBL/GenBank/DDBJ databases">
        <title>Genome sequence and genetic diversity analysis of an under-domesticated orphan crop, white fonio (Digitaria exilis).</title>
        <authorList>
            <person name="Bennetzen J.L."/>
            <person name="Chen S."/>
            <person name="Ma X."/>
            <person name="Wang X."/>
            <person name="Yssel A.E.J."/>
            <person name="Chaluvadi S.R."/>
            <person name="Johnson M."/>
            <person name="Gangashetty P."/>
            <person name="Hamidou F."/>
            <person name="Sanogo M.D."/>
            <person name="Zwaenepoel A."/>
            <person name="Wallace J."/>
            <person name="Van De Peer Y."/>
            <person name="Van Deynze A."/>
        </authorList>
    </citation>
    <scope>NUCLEOTIDE SEQUENCE</scope>
    <source>
        <tissue evidence="2">Leaves</tissue>
    </source>
</reference>
<dbReference type="AlphaFoldDB" id="A0A835BA75"/>
<feature type="region of interest" description="Disordered" evidence="1">
    <location>
        <begin position="69"/>
        <end position="123"/>
    </location>
</feature>
<accession>A0A835BA75</accession>
<evidence type="ECO:0000256" key="1">
    <source>
        <dbReference type="SAM" id="MobiDB-lite"/>
    </source>
</evidence>